<dbReference type="Pfam" id="PF00501">
    <property type="entry name" value="AMP-binding"/>
    <property type="match status" value="1"/>
</dbReference>
<reference evidence="2 3" key="1">
    <citation type="submission" date="2020-02" db="EMBL/GenBank/DDBJ databases">
        <title>Draft genome sequence of Haematococcus lacustris strain NIES-144.</title>
        <authorList>
            <person name="Morimoto D."/>
            <person name="Nakagawa S."/>
            <person name="Yoshida T."/>
            <person name="Sawayama S."/>
        </authorList>
    </citation>
    <scope>NUCLEOTIDE SEQUENCE [LARGE SCALE GENOMIC DNA]</scope>
    <source>
        <strain evidence="2 3">NIES-144</strain>
    </source>
</reference>
<evidence type="ECO:0000313" key="2">
    <source>
        <dbReference type="EMBL" id="GFH17669.1"/>
    </source>
</evidence>
<dbReference type="InterPro" id="IPR000873">
    <property type="entry name" value="AMP-dep_synth/lig_dom"/>
</dbReference>
<dbReference type="GO" id="GO:0005783">
    <property type="term" value="C:endoplasmic reticulum"/>
    <property type="evidence" value="ECO:0007669"/>
    <property type="project" value="TreeGrafter"/>
</dbReference>
<dbReference type="GO" id="GO:0004467">
    <property type="term" value="F:long-chain fatty acid-CoA ligase activity"/>
    <property type="evidence" value="ECO:0007669"/>
    <property type="project" value="TreeGrafter"/>
</dbReference>
<comment type="caution">
    <text evidence="2">The sequence shown here is derived from an EMBL/GenBank/DDBJ whole genome shotgun (WGS) entry which is preliminary data.</text>
</comment>
<feature type="domain" description="AMP-dependent synthetase/ligase" evidence="1">
    <location>
        <begin position="64"/>
        <end position="118"/>
    </location>
</feature>
<protein>
    <submittedName>
        <fullName evidence="2">AMP-binding domain-containing protein</fullName>
    </submittedName>
</protein>
<organism evidence="2 3">
    <name type="scientific">Haematococcus lacustris</name>
    <name type="common">Green alga</name>
    <name type="synonym">Haematococcus pluvialis</name>
    <dbReference type="NCBI Taxonomy" id="44745"/>
    <lineage>
        <taxon>Eukaryota</taxon>
        <taxon>Viridiplantae</taxon>
        <taxon>Chlorophyta</taxon>
        <taxon>core chlorophytes</taxon>
        <taxon>Chlorophyceae</taxon>
        <taxon>CS clade</taxon>
        <taxon>Chlamydomonadales</taxon>
        <taxon>Haematococcaceae</taxon>
        <taxon>Haematococcus</taxon>
    </lineage>
</organism>
<gene>
    <name evidence="2" type="ORF">HaLaN_14351</name>
</gene>
<evidence type="ECO:0000313" key="3">
    <source>
        <dbReference type="Proteomes" id="UP000485058"/>
    </source>
</evidence>
<keyword evidence="3" id="KW-1185">Reference proteome</keyword>
<accession>A0A699ZE98</accession>
<dbReference type="AlphaFoldDB" id="A0A699ZE98"/>
<sequence length="153" mass="15427">MINASAVNHHSSVASIAPASGFLATAWSQGPAGHSHHSVTAKVLGNSGAGGRLLVAAAMAPPIQAGIFGINSPEWIQAMVATSAISAVCVPLYDTLGPQASAYIMRHASLRTIFVQLQLVVVWDSHGGTPDLSSSGEAGLAASTQAMASRQGA</sequence>
<proteinExistence type="predicted"/>
<dbReference type="GO" id="GO:0016020">
    <property type="term" value="C:membrane"/>
    <property type="evidence" value="ECO:0007669"/>
    <property type="project" value="TreeGrafter"/>
</dbReference>
<dbReference type="SUPFAM" id="SSF56801">
    <property type="entry name" value="Acetyl-CoA synthetase-like"/>
    <property type="match status" value="1"/>
</dbReference>
<dbReference type="EMBL" id="BLLF01001184">
    <property type="protein sequence ID" value="GFH17669.1"/>
    <property type="molecule type" value="Genomic_DNA"/>
</dbReference>
<dbReference type="Proteomes" id="UP000485058">
    <property type="component" value="Unassembled WGS sequence"/>
</dbReference>
<dbReference type="PANTHER" id="PTHR43272:SF3">
    <property type="entry name" value="LONG CHAIN ACYL-COA SYNTHETASE 4"/>
    <property type="match status" value="1"/>
</dbReference>
<name>A0A699ZE98_HAELA</name>
<dbReference type="PANTHER" id="PTHR43272">
    <property type="entry name" value="LONG-CHAIN-FATTY-ACID--COA LIGASE"/>
    <property type="match status" value="1"/>
</dbReference>
<evidence type="ECO:0000259" key="1">
    <source>
        <dbReference type="Pfam" id="PF00501"/>
    </source>
</evidence>
<dbReference type="Gene3D" id="3.40.50.980">
    <property type="match status" value="1"/>
</dbReference>